<evidence type="ECO:0000256" key="3">
    <source>
        <dbReference type="ARBA" id="ARBA00023125"/>
    </source>
</evidence>
<evidence type="ECO:0000313" key="8">
    <source>
        <dbReference type="EMBL" id="GMT29318.1"/>
    </source>
</evidence>
<keyword evidence="3 6" id="KW-0238">DNA-binding</keyword>
<sequence length="142" mass="16613">ENGDNKEENREKRPQVSYPVLIALALMNSITYSLPLPQIYSSICKLYPYYRTAADGWKNSIRHSLTTSKCFERVEERSPHDTRVAIWKIRDEEINTVKSMLEKHRNKNAELVCTEDDEILNEASMFADQIRPSTDIQYSRQE</sequence>
<dbReference type="SMART" id="SM00339">
    <property type="entry name" value="FH"/>
    <property type="match status" value="1"/>
</dbReference>
<evidence type="ECO:0000256" key="5">
    <source>
        <dbReference type="ARBA" id="ARBA00023242"/>
    </source>
</evidence>
<name>A0AAV5WF51_9BILA</name>
<organism evidence="8 9">
    <name type="scientific">Pristionchus fissidentatus</name>
    <dbReference type="NCBI Taxonomy" id="1538716"/>
    <lineage>
        <taxon>Eukaryota</taxon>
        <taxon>Metazoa</taxon>
        <taxon>Ecdysozoa</taxon>
        <taxon>Nematoda</taxon>
        <taxon>Chromadorea</taxon>
        <taxon>Rhabditida</taxon>
        <taxon>Rhabditina</taxon>
        <taxon>Diplogasteromorpha</taxon>
        <taxon>Diplogasteroidea</taxon>
        <taxon>Neodiplogasteridae</taxon>
        <taxon>Pristionchus</taxon>
    </lineage>
</organism>
<keyword evidence="9" id="KW-1185">Reference proteome</keyword>
<feature type="DNA-binding region" description="Fork-head" evidence="6">
    <location>
        <begin position="13"/>
        <end position="108"/>
    </location>
</feature>
<protein>
    <recommendedName>
        <fullName evidence="7">Fork-head domain-containing protein</fullName>
    </recommendedName>
</protein>
<comment type="subcellular location">
    <subcellularLocation>
        <location evidence="1 6">Nucleus</location>
    </subcellularLocation>
</comment>
<dbReference type="PANTHER" id="PTHR13962">
    <property type="entry name" value="FORKHEAD BOX PROTEIN N3-LIKE PROTEIN-RELATED"/>
    <property type="match status" value="1"/>
</dbReference>
<feature type="non-terminal residue" evidence="8">
    <location>
        <position position="1"/>
    </location>
</feature>
<dbReference type="EMBL" id="BTSY01000005">
    <property type="protein sequence ID" value="GMT29318.1"/>
    <property type="molecule type" value="Genomic_DNA"/>
</dbReference>
<reference evidence="8" key="1">
    <citation type="submission" date="2023-10" db="EMBL/GenBank/DDBJ databases">
        <title>Genome assembly of Pristionchus species.</title>
        <authorList>
            <person name="Yoshida K."/>
            <person name="Sommer R.J."/>
        </authorList>
    </citation>
    <scope>NUCLEOTIDE SEQUENCE</scope>
    <source>
        <strain evidence="8">RS5133</strain>
    </source>
</reference>
<dbReference type="InterPro" id="IPR036390">
    <property type="entry name" value="WH_DNA-bd_sf"/>
</dbReference>
<dbReference type="InterPro" id="IPR030456">
    <property type="entry name" value="TF_fork_head_CS_2"/>
</dbReference>
<dbReference type="PRINTS" id="PR00053">
    <property type="entry name" value="FORKHEAD"/>
</dbReference>
<proteinExistence type="predicted"/>
<comment type="caution">
    <text evidence="8">The sequence shown here is derived from an EMBL/GenBank/DDBJ whole genome shotgun (WGS) entry which is preliminary data.</text>
</comment>
<keyword evidence="4" id="KW-0804">Transcription</keyword>
<dbReference type="Proteomes" id="UP001432322">
    <property type="component" value="Unassembled WGS sequence"/>
</dbReference>
<dbReference type="InterPro" id="IPR047119">
    <property type="entry name" value="FOXN2/3-like"/>
</dbReference>
<keyword evidence="2" id="KW-0805">Transcription regulation</keyword>
<dbReference type="InterPro" id="IPR036388">
    <property type="entry name" value="WH-like_DNA-bd_sf"/>
</dbReference>
<accession>A0AAV5WF51</accession>
<dbReference type="PROSITE" id="PS00657">
    <property type="entry name" value="FORK_HEAD_1"/>
    <property type="match status" value="1"/>
</dbReference>
<dbReference type="Gene3D" id="1.10.10.10">
    <property type="entry name" value="Winged helix-like DNA-binding domain superfamily/Winged helix DNA-binding domain"/>
    <property type="match status" value="1"/>
</dbReference>
<gene>
    <name evidence="8" type="ORF">PFISCL1PPCAC_20615</name>
</gene>
<evidence type="ECO:0000256" key="6">
    <source>
        <dbReference type="PROSITE-ProRule" id="PRU00089"/>
    </source>
</evidence>
<dbReference type="PROSITE" id="PS00658">
    <property type="entry name" value="FORK_HEAD_2"/>
    <property type="match status" value="1"/>
</dbReference>
<dbReference type="GO" id="GO:0005634">
    <property type="term" value="C:nucleus"/>
    <property type="evidence" value="ECO:0007669"/>
    <property type="project" value="UniProtKB-SubCell"/>
</dbReference>
<evidence type="ECO:0000256" key="1">
    <source>
        <dbReference type="ARBA" id="ARBA00004123"/>
    </source>
</evidence>
<dbReference type="PANTHER" id="PTHR13962:SF17">
    <property type="entry name" value="FORKHEAD BOX PROTEIN N4"/>
    <property type="match status" value="1"/>
</dbReference>
<dbReference type="InterPro" id="IPR018122">
    <property type="entry name" value="TF_fork_head_CS_1"/>
</dbReference>
<evidence type="ECO:0000256" key="2">
    <source>
        <dbReference type="ARBA" id="ARBA00023015"/>
    </source>
</evidence>
<dbReference type="GO" id="GO:0000987">
    <property type="term" value="F:cis-regulatory region sequence-specific DNA binding"/>
    <property type="evidence" value="ECO:0007669"/>
    <property type="project" value="TreeGrafter"/>
</dbReference>
<dbReference type="Pfam" id="PF00250">
    <property type="entry name" value="Forkhead"/>
    <property type="match status" value="1"/>
</dbReference>
<evidence type="ECO:0000259" key="7">
    <source>
        <dbReference type="PROSITE" id="PS50039"/>
    </source>
</evidence>
<feature type="non-terminal residue" evidence="8">
    <location>
        <position position="142"/>
    </location>
</feature>
<keyword evidence="5 6" id="KW-0539">Nucleus</keyword>
<evidence type="ECO:0000313" key="9">
    <source>
        <dbReference type="Proteomes" id="UP001432322"/>
    </source>
</evidence>
<dbReference type="AlphaFoldDB" id="A0AAV5WF51"/>
<dbReference type="SUPFAM" id="SSF46785">
    <property type="entry name" value="Winged helix' DNA-binding domain"/>
    <property type="match status" value="1"/>
</dbReference>
<feature type="domain" description="Fork-head" evidence="7">
    <location>
        <begin position="13"/>
        <end position="108"/>
    </location>
</feature>
<dbReference type="PROSITE" id="PS50039">
    <property type="entry name" value="FORK_HEAD_3"/>
    <property type="match status" value="1"/>
</dbReference>
<dbReference type="GO" id="GO:0003700">
    <property type="term" value="F:DNA-binding transcription factor activity"/>
    <property type="evidence" value="ECO:0007669"/>
    <property type="project" value="InterPro"/>
</dbReference>
<evidence type="ECO:0000256" key="4">
    <source>
        <dbReference type="ARBA" id="ARBA00023163"/>
    </source>
</evidence>
<dbReference type="InterPro" id="IPR001766">
    <property type="entry name" value="Fork_head_dom"/>
</dbReference>